<sequence>MGIDICHRRRTSLWFYLGSTGNV</sequence>
<proteinExistence type="predicted"/>
<evidence type="ECO:0000313" key="2">
    <source>
        <dbReference type="Proteomes" id="UP000593578"/>
    </source>
</evidence>
<reference evidence="1 2" key="1">
    <citation type="journal article" date="2019" name="Genome Biol. Evol.">
        <title>Insights into the evolution of the New World diploid cottons (Gossypium, subgenus Houzingenia) based on genome sequencing.</title>
        <authorList>
            <person name="Grover C.E."/>
            <person name="Arick M.A. 2nd"/>
            <person name="Thrash A."/>
            <person name="Conover J.L."/>
            <person name="Sanders W.S."/>
            <person name="Peterson D.G."/>
            <person name="Frelichowski J.E."/>
            <person name="Scheffler J.A."/>
            <person name="Scheffler B.E."/>
            <person name="Wendel J.F."/>
        </authorList>
    </citation>
    <scope>NUCLEOTIDE SEQUENCE [LARGE SCALE GENOMIC DNA]</scope>
    <source>
        <strain evidence="1">8</strain>
        <tissue evidence="1">Leaf</tissue>
    </source>
</reference>
<name>A0A7J8QH43_GOSRA</name>
<accession>A0A7J8QH43</accession>
<gene>
    <name evidence="1" type="ORF">Gorai_004063</name>
</gene>
<protein>
    <submittedName>
        <fullName evidence="1">Uncharacterized protein</fullName>
    </submittedName>
</protein>
<evidence type="ECO:0000313" key="1">
    <source>
        <dbReference type="EMBL" id="MBA0600869.1"/>
    </source>
</evidence>
<organism evidence="1 2">
    <name type="scientific">Gossypium raimondii</name>
    <name type="common">Peruvian cotton</name>
    <name type="synonym">Gossypium klotzschianum subsp. raimondii</name>
    <dbReference type="NCBI Taxonomy" id="29730"/>
    <lineage>
        <taxon>Eukaryota</taxon>
        <taxon>Viridiplantae</taxon>
        <taxon>Streptophyta</taxon>
        <taxon>Embryophyta</taxon>
        <taxon>Tracheophyta</taxon>
        <taxon>Spermatophyta</taxon>
        <taxon>Magnoliopsida</taxon>
        <taxon>eudicotyledons</taxon>
        <taxon>Gunneridae</taxon>
        <taxon>Pentapetalae</taxon>
        <taxon>rosids</taxon>
        <taxon>malvids</taxon>
        <taxon>Malvales</taxon>
        <taxon>Malvaceae</taxon>
        <taxon>Malvoideae</taxon>
        <taxon>Gossypium</taxon>
    </lineage>
</organism>
<comment type="caution">
    <text evidence="1">The sequence shown here is derived from an EMBL/GenBank/DDBJ whole genome shotgun (WGS) entry which is preliminary data.</text>
</comment>
<dbReference type="Proteomes" id="UP000593578">
    <property type="component" value="Unassembled WGS sequence"/>
</dbReference>
<dbReference type="AlphaFoldDB" id="A0A7J8QH43"/>
<dbReference type="EMBL" id="JABEZZ010000012">
    <property type="protein sequence ID" value="MBA0600869.1"/>
    <property type="molecule type" value="Genomic_DNA"/>
</dbReference>